<reference evidence="2 3" key="1">
    <citation type="submission" date="2019-12" db="EMBL/GenBank/DDBJ databases">
        <authorList>
            <person name="Floudas D."/>
            <person name="Bentzer J."/>
            <person name="Ahren D."/>
            <person name="Johansson T."/>
            <person name="Persson P."/>
            <person name="Tunlid A."/>
        </authorList>
    </citation>
    <scope>NUCLEOTIDE SEQUENCE [LARGE SCALE GENOMIC DNA]</scope>
    <source>
        <strain evidence="2 3">CBS 102.39</strain>
    </source>
</reference>
<dbReference type="EMBL" id="JAACJL010000058">
    <property type="protein sequence ID" value="KAF4610811.1"/>
    <property type="molecule type" value="Genomic_DNA"/>
</dbReference>
<name>A0A8H4VHR5_9AGAR</name>
<protein>
    <recommendedName>
        <fullName evidence="1">BTB domain-containing protein</fullName>
    </recommendedName>
</protein>
<evidence type="ECO:0000259" key="1">
    <source>
        <dbReference type="SMART" id="SM00225"/>
    </source>
</evidence>
<comment type="caution">
    <text evidence="2">The sequence shown here is derived from an EMBL/GenBank/DDBJ whole genome shotgun (WGS) entry which is preliminary data.</text>
</comment>
<dbReference type="AlphaFoldDB" id="A0A8H4VHR5"/>
<evidence type="ECO:0000313" key="3">
    <source>
        <dbReference type="Proteomes" id="UP000521872"/>
    </source>
</evidence>
<dbReference type="Gene3D" id="3.30.710.10">
    <property type="entry name" value="Potassium Channel Kv1.1, Chain A"/>
    <property type="match status" value="1"/>
</dbReference>
<dbReference type="InterPro" id="IPR000210">
    <property type="entry name" value="BTB/POZ_dom"/>
</dbReference>
<dbReference type="SMART" id="SM00225">
    <property type="entry name" value="BTB"/>
    <property type="match status" value="1"/>
</dbReference>
<keyword evidence="3" id="KW-1185">Reference proteome</keyword>
<sequence length="354" mass="40475">MPEIDAESPFHPEARGADAILRSCDNIRFYVVKAFLIYASPVFQDMFSVPKSPDDARDEEAHRLPIIDMAEESKFLRPLLLLCYPRQRPNLGDFDSIANTAIIAQKYCMDDIEEELVFLMKTTLDLVEDPLRVFDLSLRHDWEALGREAAKASLKHKAADLPMPSNEAYMSGMDVCRVFQYRYNCARAIRDWVRVNINNYKCLKYDGDRDCYMMEEAYCWWPLPGETLQSEGHSPRMEHACEFGTVWTPTSLLQKGEKPLNISGRRWWIRSFLSLLEQLDSRPCSETIVDWQRLIDSTVRTLDCDICASVARGDLQTFLKRLAASVDTVISEVRIAAQGSLIPGWLIESNLGAS</sequence>
<gene>
    <name evidence="2" type="ORF">D9613_007063</name>
</gene>
<proteinExistence type="predicted"/>
<dbReference type="SUPFAM" id="SSF54695">
    <property type="entry name" value="POZ domain"/>
    <property type="match status" value="1"/>
</dbReference>
<dbReference type="InterPro" id="IPR011333">
    <property type="entry name" value="SKP1/BTB/POZ_sf"/>
</dbReference>
<accession>A0A8H4VHR5</accession>
<organism evidence="2 3">
    <name type="scientific">Agrocybe pediades</name>
    <dbReference type="NCBI Taxonomy" id="84607"/>
    <lineage>
        <taxon>Eukaryota</taxon>
        <taxon>Fungi</taxon>
        <taxon>Dikarya</taxon>
        <taxon>Basidiomycota</taxon>
        <taxon>Agaricomycotina</taxon>
        <taxon>Agaricomycetes</taxon>
        <taxon>Agaricomycetidae</taxon>
        <taxon>Agaricales</taxon>
        <taxon>Agaricineae</taxon>
        <taxon>Strophariaceae</taxon>
        <taxon>Agrocybe</taxon>
    </lineage>
</organism>
<dbReference type="Pfam" id="PF00651">
    <property type="entry name" value="BTB"/>
    <property type="match status" value="1"/>
</dbReference>
<feature type="domain" description="BTB" evidence="1">
    <location>
        <begin position="17"/>
        <end position="124"/>
    </location>
</feature>
<evidence type="ECO:0000313" key="2">
    <source>
        <dbReference type="EMBL" id="KAF4610811.1"/>
    </source>
</evidence>
<dbReference type="Proteomes" id="UP000521872">
    <property type="component" value="Unassembled WGS sequence"/>
</dbReference>